<feature type="region of interest" description="Disordered" evidence="1">
    <location>
        <begin position="390"/>
        <end position="409"/>
    </location>
</feature>
<sequence>MTHDVETAAYRLRLPADLPSVLGSFHSFALPEHWPDIIRQVWDHGGKPHDPTWNLPGAKRLNHALRALVPDVLYTGKLGLASADTWLYARQPVDTNLLKRTMQSYLRGWLDTKSDYPKLREAVSALDVESHAEDWHSVDVDPAWVGVNTAGTATVDPVLYRLIPEAVAARILALGKFDDQLSFVQVATDQGAELMSWPPLEHPVKGRGRETTVSRFSAVITIALMTTPFDPGPRLHLGVKIRRWVSSGKLYIPSGSSASVYLRPPTDPAAGPGQTRFAVPYLGYDKKTRANAWKNNGPTGVLAHLTETGRFPDAARISTDPGAYLPPTLGLEAAVTHHTRMTPHAVQTGIMPEERRRILTWAAQALPDAFEPALNLQAVVGRPRIERQYVKRTSIPEEPTPPKKPDPENAEAIAKYADELAEFERKHVVWTVKHPVAVARRADDDATNAGRNRELLLRGTQGTELRVDVVTDTDAVRTALLSAAGNWLGLEPVETGAPEHHVVFREGDLAVRLICHTASRLTSALGNGTHPARGEAHQQAIHDRATFVQQYLEEQEFTSELVLAEILAPKEFTKQGIPRCDPYDAVRQGAARAGRVTQFITTSGDGDLAFRAQAAWADGLRSLGISLVPPHSANPSLPDTIDQVAFWQVRRNVTGTVPKAVWMPIAVLVRPDQARVLAQTPESKGWIPYNQLLCELATAEPHTREFSDAQRQSEAMARFLRVTLPSLKGRPLLLLAEAANLRERWSWLKDSSLEADRISLGETDTMRLATHNKQLRIVRVRTDANRLETPMWWATPRDDEPAGFTKTVLQAEGAGPENRVFYSLAEKSSKLNTHNKAMRKLTRDDTKAPSPDKAAPVPRMIELTVAGLAPSDDDGAATAWATFVHQQRFTADYPEGRELPYALDLCKRAGAYAFPESAQEEEGESAPEVIEFEQGVFDLDLDA</sequence>
<comment type="caution">
    <text evidence="5">The sequence shown here is derived from an EMBL/GenBank/DDBJ whole genome shotgun (WGS) entry which is preliminary data.</text>
</comment>
<evidence type="ECO:0000259" key="2">
    <source>
        <dbReference type="Pfam" id="PF13032"/>
    </source>
</evidence>
<dbReference type="Proteomes" id="UP001501094">
    <property type="component" value="Unassembled WGS sequence"/>
</dbReference>
<dbReference type="Pfam" id="PF13111">
    <property type="entry name" value="pPIWI_RE_X"/>
    <property type="match status" value="1"/>
</dbReference>
<dbReference type="Pfam" id="PF13032">
    <property type="entry name" value="RNaseH_pPIWI_RE"/>
    <property type="match status" value="1"/>
</dbReference>
<dbReference type="InterPro" id="IPR040496">
    <property type="entry name" value="MID_pPIWI_RE"/>
</dbReference>
<evidence type="ECO:0008006" key="7">
    <source>
        <dbReference type="Google" id="ProtNLM"/>
    </source>
</evidence>
<dbReference type="RefSeq" id="WP_344105271.1">
    <property type="nucleotide sequence ID" value="NZ_BAAANL010000007.1"/>
</dbReference>
<keyword evidence="6" id="KW-1185">Reference proteome</keyword>
<feature type="domain" description="Prokaryotic pPIWI-RE MID" evidence="4">
    <location>
        <begin position="505"/>
        <end position="631"/>
    </location>
</feature>
<dbReference type="Pfam" id="PF18157">
    <property type="entry name" value="MID_pPIWI_RE"/>
    <property type="match status" value="1"/>
</dbReference>
<evidence type="ECO:0000259" key="4">
    <source>
        <dbReference type="Pfam" id="PF18157"/>
    </source>
</evidence>
<proteinExistence type="predicted"/>
<feature type="domain" description="pPIWI-RE module N-terminal" evidence="3">
    <location>
        <begin position="13"/>
        <end position="411"/>
    </location>
</feature>
<feature type="region of interest" description="Disordered" evidence="1">
    <location>
        <begin position="833"/>
        <end position="855"/>
    </location>
</feature>
<dbReference type="InterPro" id="IPR024996">
    <property type="entry name" value="RNaseH_pPIWI_RE"/>
</dbReference>
<protein>
    <recommendedName>
        <fullName evidence="7">DUF3893 domain-containing protein</fullName>
    </recommendedName>
</protein>
<accession>A0ABP4ZVI1</accession>
<evidence type="ECO:0000313" key="6">
    <source>
        <dbReference type="Proteomes" id="UP001501094"/>
    </source>
</evidence>
<evidence type="ECO:0000259" key="3">
    <source>
        <dbReference type="Pfam" id="PF13111"/>
    </source>
</evidence>
<reference evidence="6" key="1">
    <citation type="journal article" date="2019" name="Int. J. Syst. Evol. Microbiol.">
        <title>The Global Catalogue of Microorganisms (GCM) 10K type strain sequencing project: providing services to taxonomists for standard genome sequencing and annotation.</title>
        <authorList>
            <consortium name="The Broad Institute Genomics Platform"/>
            <consortium name="The Broad Institute Genome Sequencing Center for Infectious Disease"/>
            <person name="Wu L."/>
            <person name="Ma J."/>
        </authorList>
    </citation>
    <scope>NUCLEOTIDE SEQUENCE [LARGE SCALE GENOMIC DNA]</scope>
    <source>
        <strain evidence="6">JCM 14326</strain>
    </source>
</reference>
<name>A0ABP4ZVI1_9MICO</name>
<dbReference type="InterPro" id="IPR025085">
    <property type="entry name" value="pPIWI_RE_X"/>
</dbReference>
<evidence type="ECO:0000313" key="5">
    <source>
        <dbReference type="EMBL" id="GAA1872031.1"/>
    </source>
</evidence>
<organism evidence="5 6">
    <name type="scientific">Myceligenerans crystallogenes</name>
    <dbReference type="NCBI Taxonomy" id="316335"/>
    <lineage>
        <taxon>Bacteria</taxon>
        <taxon>Bacillati</taxon>
        <taxon>Actinomycetota</taxon>
        <taxon>Actinomycetes</taxon>
        <taxon>Micrococcales</taxon>
        <taxon>Promicromonosporaceae</taxon>
        <taxon>Myceligenerans</taxon>
    </lineage>
</organism>
<evidence type="ECO:0000256" key="1">
    <source>
        <dbReference type="SAM" id="MobiDB-lite"/>
    </source>
</evidence>
<dbReference type="EMBL" id="BAAANL010000007">
    <property type="protein sequence ID" value="GAA1872031.1"/>
    <property type="molecule type" value="Genomic_DNA"/>
</dbReference>
<feature type="domain" description="pPIWI-RE RNaseH" evidence="2">
    <location>
        <begin position="644"/>
        <end position="913"/>
    </location>
</feature>
<gene>
    <name evidence="5" type="ORF">GCM10009751_34270</name>
</gene>